<gene>
    <name evidence="2" type="ORF">MtrunA17_Chr7g0221121</name>
</gene>
<organism evidence="2">
    <name type="scientific">Medicago truncatula</name>
    <name type="common">Barrel medic</name>
    <name type="synonym">Medicago tribuloides</name>
    <dbReference type="NCBI Taxonomy" id="3880"/>
    <lineage>
        <taxon>Eukaryota</taxon>
        <taxon>Viridiplantae</taxon>
        <taxon>Streptophyta</taxon>
        <taxon>Embryophyta</taxon>
        <taxon>Tracheophyta</taxon>
        <taxon>Spermatophyta</taxon>
        <taxon>Magnoliopsida</taxon>
        <taxon>eudicotyledons</taxon>
        <taxon>Gunneridae</taxon>
        <taxon>Pentapetalae</taxon>
        <taxon>rosids</taxon>
        <taxon>fabids</taxon>
        <taxon>Fabales</taxon>
        <taxon>Fabaceae</taxon>
        <taxon>Papilionoideae</taxon>
        <taxon>50 kb inversion clade</taxon>
        <taxon>NPAAA clade</taxon>
        <taxon>Hologalegina</taxon>
        <taxon>IRL clade</taxon>
        <taxon>Trifolieae</taxon>
        <taxon>Medicago</taxon>
    </lineage>
</organism>
<reference evidence="2" key="1">
    <citation type="journal article" date="2018" name="Nat. Plants">
        <title>Whole-genome landscape of Medicago truncatula symbiotic genes.</title>
        <authorList>
            <person name="Pecrix Y."/>
            <person name="Gamas P."/>
            <person name="Carrere S."/>
        </authorList>
    </citation>
    <scope>NUCLEOTIDE SEQUENCE</scope>
    <source>
        <tissue evidence="2">Leaves</tissue>
    </source>
</reference>
<name>A0A396GTX8_MEDTR</name>
<keyword evidence="1" id="KW-1133">Transmembrane helix</keyword>
<comment type="caution">
    <text evidence="2">The sequence shown here is derived from an EMBL/GenBank/DDBJ whole genome shotgun (WGS) entry which is preliminary data.</text>
</comment>
<evidence type="ECO:0000256" key="1">
    <source>
        <dbReference type="SAM" id="Phobius"/>
    </source>
</evidence>
<evidence type="ECO:0008006" key="3">
    <source>
        <dbReference type="Google" id="ProtNLM"/>
    </source>
</evidence>
<dbReference type="EMBL" id="PSQE01000007">
    <property type="protein sequence ID" value="RHN44596.1"/>
    <property type="molecule type" value="Genomic_DNA"/>
</dbReference>
<feature type="transmembrane region" description="Helical" evidence="1">
    <location>
        <begin position="17"/>
        <end position="34"/>
    </location>
</feature>
<dbReference type="Proteomes" id="UP000265566">
    <property type="component" value="Chromosome 7"/>
</dbReference>
<keyword evidence="1" id="KW-0812">Transmembrane</keyword>
<dbReference type="Gramene" id="rna38734">
    <property type="protein sequence ID" value="RHN44596.1"/>
    <property type="gene ID" value="gene38734"/>
</dbReference>
<keyword evidence="1" id="KW-0472">Membrane</keyword>
<dbReference type="AlphaFoldDB" id="A0A396GTX8"/>
<protein>
    <recommendedName>
        <fullName evidence="3">Transmembrane protein</fullName>
    </recommendedName>
</protein>
<feature type="transmembrane region" description="Helical" evidence="1">
    <location>
        <begin position="72"/>
        <end position="97"/>
    </location>
</feature>
<evidence type="ECO:0000313" key="2">
    <source>
        <dbReference type="EMBL" id="RHN44596.1"/>
    </source>
</evidence>
<feature type="transmembrane region" description="Helical" evidence="1">
    <location>
        <begin position="41"/>
        <end position="66"/>
    </location>
</feature>
<sequence>MCCFVRVFTTLSHFSRISTRYFMCIMFVFVMFDLHTIPCELCYCLLCVCHCFDVLGLILASCALFITCFRLIFIVTLPSYAILSSIASCHILFYYFATNVSFHVDHFIALHYLHYCIR</sequence>
<proteinExistence type="predicted"/>
<accession>A0A396GTX8</accession>